<dbReference type="RefSeq" id="WP_177138201.1">
    <property type="nucleotide sequence ID" value="NZ_VYGV01000025.1"/>
</dbReference>
<name>A0A7Y8H029_9BURK</name>
<dbReference type="GO" id="GO:0005975">
    <property type="term" value="P:carbohydrate metabolic process"/>
    <property type="evidence" value="ECO:0007669"/>
    <property type="project" value="InterPro"/>
</dbReference>
<dbReference type="Gene3D" id="3.20.20.370">
    <property type="entry name" value="Glycoside hydrolase/deacetylase"/>
    <property type="match status" value="1"/>
</dbReference>
<reference evidence="1 2" key="1">
    <citation type="submission" date="2019-09" db="EMBL/GenBank/DDBJ databases">
        <title>Hydrogenophaga aromatica sp. nov., isolated from a para-xylene-degrading enrichment culture.</title>
        <authorList>
            <person name="Tancsics A."/>
            <person name="Banerjee S."/>
        </authorList>
    </citation>
    <scope>NUCLEOTIDE SEQUENCE [LARGE SCALE GENOMIC DNA]</scope>
    <source>
        <strain evidence="1 2">D2P1</strain>
    </source>
</reference>
<accession>A0A7Y8H029</accession>
<gene>
    <name evidence="1" type="ORF">F3K02_22515</name>
</gene>
<sequence>MIHVLAPGNQQPTATLLVAALARSCGLDQVSAGSFSGLLQTLHDPVGHHAWVVINPLEDWTPALIRLASARSKIIVLGELPPALAEFLKVRTEPLPQDLIKAASCAPANTFQDSESAARVRWLPDPMLRLSGRACHQPERALRRYDFTDEWNNLGFGAITADGSPWSLAQRAWLEPGNELAQVVVEAEHHGAYAGLWDQGPASLLWVNRAVGPIDSQEWRWIEDFLSDHRPVELPCWPVLAEIPHGFDAAVTMRLDCDEDVESARTLWQVYQREGVPFSLALHAKVLSDAQHHVLPREVLAAGGAILSHTATHAPDWGGSYEAAYLEGKTSADVIRDTIGHTVRYAVSPFHQTPVYARLGLADAGYSGCIGGIIRNDFDFLMARAGVPPASGTGFIGHSQQCMLHGDCMLEGDEPMKIFKQAFDLACEGGAFFGYLDHPFSERYQYGWLTETQRASAHVQLIQHMRQRGRVLFANEDQAMDFLHDRAHTRIQATPEGFLVVRPPAASPWPLQVRYKGQSLCIEREGLVR</sequence>
<dbReference type="InterPro" id="IPR011330">
    <property type="entry name" value="Glyco_hydro/deAcase_b/a-brl"/>
</dbReference>
<evidence type="ECO:0000313" key="1">
    <source>
        <dbReference type="EMBL" id="NWF48006.1"/>
    </source>
</evidence>
<dbReference type="AlphaFoldDB" id="A0A7Y8H029"/>
<evidence type="ECO:0000313" key="2">
    <source>
        <dbReference type="Proteomes" id="UP000545507"/>
    </source>
</evidence>
<proteinExistence type="predicted"/>
<comment type="caution">
    <text evidence="1">The sequence shown here is derived from an EMBL/GenBank/DDBJ whole genome shotgun (WGS) entry which is preliminary data.</text>
</comment>
<dbReference type="SUPFAM" id="SSF88713">
    <property type="entry name" value="Glycoside hydrolase/deacetylase"/>
    <property type="match status" value="1"/>
</dbReference>
<organism evidence="1 2">
    <name type="scientific">Hydrogenophaga aromaticivorans</name>
    <dbReference type="NCBI Taxonomy" id="2610898"/>
    <lineage>
        <taxon>Bacteria</taxon>
        <taxon>Pseudomonadati</taxon>
        <taxon>Pseudomonadota</taxon>
        <taxon>Betaproteobacteria</taxon>
        <taxon>Burkholderiales</taxon>
        <taxon>Comamonadaceae</taxon>
        <taxon>Hydrogenophaga</taxon>
    </lineage>
</organism>
<dbReference type="EMBL" id="VYGV01000025">
    <property type="protein sequence ID" value="NWF48006.1"/>
    <property type="molecule type" value="Genomic_DNA"/>
</dbReference>
<protein>
    <submittedName>
        <fullName evidence="1">Polysaccharide deacetylase</fullName>
    </submittedName>
</protein>
<keyword evidence="2" id="KW-1185">Reference proteome</keyword>
<dbReference type="Proteomes" id="UP000545507">
    <property type="component" value="Unassembled WGS sequence"/>
</dbReference>